<evidence type="ECO:0000313" key="2">
    <source>
        <dbReference type="EMBL" id="MBD8507808.1"/>
    </source>
</evidence>
<dbReference type="RefSeq" id="WP_192040256.1">
    <property type="nucleotide sequence ID" value="NZ_JACYWE010000010.1"/>
</dbReference>
<dbReference type="InterPro" id="IPR000836">
    <property type="entry name" value="PRTase_dom"/>
</dbReference>
<dbReference type="SUPFAM" id="SSF53271">
    <property type="entry name" value="PRTase-like"/>
    <property type="match status" value="1"/>
</dbReference>
<keyword evidence="2" id="KW-0328">Glycosyltransferase</keyword>
<dbReference type="GO" id="GO:0016757">
    <property type="term" value="F:glycosyltransferase activity"/>
    <property type="evidence" value="ECO:0007669"/>
    <property type="project" value="UniProtKB-KW"/>
</dbReference>
<dbReference type="Pfam" id="PF00156">
    <property type="entry name" value="Pribosyltran"/>
    <property type="match status" value="1"/>
</dbReference>
<protein>
    <submittedName>
        <fullName evidence="2">Phosphoribosyltransferase</fullName>
    </submittedName>
</protein>
<proteinExistence type="predicted"/>
<dbReference type="Gene3D" id="3.40.50.2020">
    <property type="match status" value="1"/>
</dbReference>
<organism evidence="2 3">
    <name type="scientific">Lolliginicoccus lacisalsi</name>
    <dbReference type="NCBI Taxonomy" id="2742202"/>
    <lineage>
        <taxon>Bacteria</taxon>
        <taxon>Bacillati</taxon>
        <taxon>Actinomycetota</taxon>
        <taxon>Actinomycetes</taxon>
        <taxon>Mycobacteriales</taxon>
        <taxon>Hoyosellaceae</taxon>
        <taxon>Lolliginicoccus</taxon>
    </lineage>
</organism>
<evidence type="ECO:0000313" key="3">
    <source>
        <dbReference type="Proteomes" id="UP000642993"/>
    </source>
</evidence>
<gene>
    <name evidence="2" type="ORF">HT102_15065</name>
</gene>
<dbReference type="CDD" id="cd06223">
    <property type="entry name" value="PRTases_typeI"/>
    <property type="match status" value="1"/>
</dbReference>
<feature type="domain" description="Phosphoribosyltransferase" evidence="1">
    <location>
        <begin position="26"/>
        <end position="169"/>
    </location>
</feature>
<name>A0A927JES8_9ACTN</name>
<dbReference type="AlphaFoldDB" id="A0A927JES8"/>
<reference evidence="2" key="1">
    <citation type="submission" date="2020-09" db="EMBL/GenBank/DDBJ databases">
        <title>Hoyosella lacisalsi sp. nov., a halotolerant actinobacterium isolated from soil of Lake Gudzhirganskoe.</title>
        <authorList>
            <person name="Yang Q."/>
            <person name="Guo P.Y."/>
            <person name="Liu S.W."/>
            <person name="Li F.N."/>
            <person name="Sun C.H."/>
        </authorList>
    </citation>
    <scope>NUCLEOTIDE SEQUENCE</scope>
    <source>
        <strain evidence="2">G463</strain>
    </source>
</reference>
<dbReference type="EMBL" id="JACYWE010000010">
    <property type="protein sequence ID" value="MBD8507808.1"/>
    <property type="molecule type" value="Genomic_DNA"/>
</dbReference>
<keyword evidence="3" id="KW-1185">Reference proteome</keyword>
<evidence type="ECO:0000259" key="1">
    <source>
        <dbReference type="Pfam" id="PF00156"/>
    </source>
</evidence>
<sequence length="222" mass="23534">MRYRDREHAGNVLADALGPLLGDASIVLGLPRGGVPVGAIVAERAGLPLDILMVRKLGVPRQPELAFGALGEDGTVVLNEDLIAREGLSREDIDAVRERELAELSRRAALFRRPAGADGHARMPVVDGQCVIIVDDGIATGATMLVACQAAARQGARRVIAAAPVAASQAIPLLERGGAEVVSPLVTDHLDAVGAWYDRFDQVPEREVQRMLADGSWRGSRS</sequence>
<dbReference type="Gene3D" id="3.30.1310.20">
    <property type="entry name" value="PRTase-like"/>
    <property type="match status" value="1"/>
</dbReference>
<dbReference type="Proteomes" id="UP000642993">
    <property type="component" value="Unassembled WGS sequence"/>
</dbReference>
<accession>A0A927JES8</accession>
<keyword evidence="2" id="KW-0808">Transferase</keyword>
<dbReference type="InterPro" id="IPR029057">
    <property type="entry name" value="PRTase-like"/>
</dbReference>
<comment type="caution">
    <text evidence="2">The sequence shown here is derived from an EMBL/GenBank/DDBJ whole genome shotgun (WGS) entry which is preliminary data.</text>
</comment>